<dbReference type="HOGENOM" id="CLU_021164_5_0_1"/>
<dbReference type="PANTHER" id="PTHR13318:SF247">
    <property type="entry name" value="GH16156P"/>
    <property type="match status" value="1"/>
</dbReference>
<evidence type="ECO:0000256" key="1">
    <source>
        <dbReference type="SAM" id="Coils"/>
    </source>
</evidence>
<dbReference type="STRING" id="983506.L8X9E8"/>
<proteinExistence type="predicted"/>
<evidence type="ECO:0008006" key="4">
    <source>
        <dbReference type="Google" id="ProtNLM"/>
    </source>
</evidence>
<dbReference type="InterPro" id="IPR032675">
    <property type="entry name" value="LRR_dom_sf"/>
</dbReference>
<name>L8X9E8_THACA</name>
<dbReference type="PANTHER" id="PTHR13318">
    <property type="entry name" value="PARTNER OF PAIRED, ISOFORM B-RELATED"/>
    <property type="match status" value="1"/>
</dbReference>
<accession>L8X9E8</accession>
<keyword evidence="3" id="KW-1185">Reference proteome</keyword>
<gene>
    <name evidence="2" type="ORF">AG1IA_00246</name>
</gene>
<organism evidence="2 3">
    <name type="scientific">Thanatephorus cucumeris (strain AG1-IA)</name>
    <name type="common">Rice sheath blight fungus</name>
    <name type="synonym">Rhizoctonia solani</name>
    <dbReference type="NCBI Taxonomy" id="983506"/>
    <lineage>
        <taxon>Eukaryota</taxon>
        <taxon>Fungi</taxon>
        <taxon>Dikarya</taxon>
        <taxon>Basidiomycota</taxon>
        <taxon>Agaricomycotina</taxon>
        <taxon>Agaricomycetes</taxon>
        <taxon>Cantharellales</taxon>
        <taxon>Ceratobasidiaceae</taxon>
        <taxon>Rhizoctonia</taxon>
        <taxon>Rhizoctonia solani AG-1</taxon>
    </lineage>
</organism>
<dbReference type="Proteomes" id="UP000011668">
    <property type="component" value="Unassembled WGS sequence"/>
</dbReference>
<sequence length="651" mass="72989">MLVGSSTEIEIHPSRSALICIAGSRHVRNVEGAILPSTNPTMANDTETIVNVFIVPPSDESSDEQGVDVAPEERVDVLGVETIVETQQNTKTSEPLPDPHPALFLEDVLRTIFEWADIPTRAAGAVVSRRFMRPALAALWHKSAKLIDILSLITPLERESSMLVSAFARGPIMPSDWSRFTDIYAPLIHEVHYTPGWSTVSRKLSPSVFDDLARSRLQLHILPNLTSLQWYPNSTSDLRQCEIFLSPSLRSLDVSIPSAEEMYVEAFFAITKARAPNLRVFQFECQFRAIAVEHWLCDLLETCKSIRGLGLSHYFLTTNVLASASKLPELEEILLWSRSPVGEIEDVMTLDMHQLQPGSFPKLREFSLDASLAQMRIFVTTPAFNPKTLTYLHITSLEIERPNDVQSFLETLVDVCHPLETLVLSMLVKWVEITPPPRITMEHIQPILKFKHLLDFDITYNYPLYVTDADLEHIARSWPNLRTLMLSEYPYFCSDDIELPSLGGLIPFAEHCPNLINLGLFVNASLPFALPAAAVKPFKKLQLLNFGQSYIQENDVVGVAALVSRLCDPSVQIKMGHAVSAYSFSPCLASSTEETPDADIATRNERWEKVVSAVAVLQQARQIEVDRIRQLEERLAELEAKLLQQSQGGKQ</sequence>
<dbReference type="SUPFAM" id="SSF52047">
    <property type="entry name" value="RNI-like"/>
    <property type="match status" value="1"/>
</dbReference>
<comment type="caution">
    <text evidence="2">The sequence shown here is derived from an EMBL/GenBank/DDBJ whole genome shotgun (WGS) entry which is preliminary data.</text>
</comment>
<dbReference type="GO" id="GO:0031146">
    <property type="term" value="P:SCF-dependent proteasomal ubiquitin-dependent protein catabolic process"/>
    <property type="evidence" value="ECO:0007669"/>
    <property type="project" value="TreeGrafter"/>
</dbReference>
<keyword evidence="1" id="KW-0175">Coiled coil</keyword>
<evidence type="ECO:0000313" key="2">
    <source>
        <dbReference type="EMBL" id="ELU45723.1"/>
    </source>
</evidence>
<dbReference type="OMA" id="ISENCQM"/>
<feature type="coiled-coil region" evidence="1">
    <location>
        <begin position="614"/>
        <end position="648"/>
    </location>
</feature>
<dbReference type="Gene3D" id="3.80.10.10">
    <property type="entry name" value="Ribonuclease Inhibitor"/>
    <property type="match status" value="1"/>
</dbReference>
<reference evidence="2 3" key="1">
    <citation type="journal article" date="2013" name="Nat. Commun.">
        <title>The evolution and pathogenic mechanisms of the rice sheath blight pathogen.</title>
        <authorList>
            <person name="Zheng A."/>
            <person name="Lin R."/>
            <person name="Xu L."/>
            <person name="Qin P."/>
            <person name="Tang C."/>
            <person name="Ai P."/>
            <person name="Zhang D."/>
            <person name="Liu Y."/>
            <person name="Sun Z."/>
            <person name="Feng H."/>
            <person name="Wang Y."/>
            <person name="Chen Y."/>
            <person name="Liang X."/>
            <person name="Fu R."/>
            <person name="Li Q."/>
            <person name="Zhang J."/>
            <person name="Yu X."/>
            <person name="Xie Z."/>
            <person name="Ding L."/>
            <person name="Guan P."/>
            <person name="Tang J."/>
            <person name="Liang Y."/>
            <person name="Wang S."/>
            <person name="Deng Q."/>
            <person name="Li S."/>
            <person name="Zhu J."/>
            <person name="Wang L."/>
            <person name="Liu H."/>
            <person name="Li P."/>
        </authorList>
    </citation>
    <scope>NUCLEOTIDE SEQUENCE [LARGE SCALE GENOMIC DNA]</scope>
    <source>
        <strain evidence="3">AG-1 IA</strain>
    </source>
</reference>
<protein>
    <recommendedName>
        <fullName evidence="4">F-box domain-containing protein</fullName>
    </recommendedName>
</protein>
<dbReference type="EMBL" id="AFRT01000042">
    <property type="protein sequence ID" value="ELU45723.1"/>
    <property type="molecule type" value="Genomic_DNA"/>
</dbReference>
<evidence type="ECO:0000313" key="3">
    <source>
        <dbReference type="Proteomes" id="UP000011668"/>
    </source>
</evidence>
<dbReference type="GO" id="GO:0019005">
    <property type="term" value="C:SCF ubiquitin ligase complex"/>
    <property type="evidence" value="ECO:0007669"/>
    <property type="project" value="TreeGrafter"/>
</dbReference>
<dbReference type="OrthoDB" id="2447803at2759"/>
<dbReference type="AlphaFoldDB" id="L8X9E8"/>